<evidence type="ECO:0000256" key="1">
    <source>
        <dbReference type="ARBA" id="ARBA00004123"/>
    </source>
</evidence>
<dbReference type="GO" id="GO:0005634">
    <property type="term" value="C:nucleus"/>
    <property type="evidence" value="ECO:0007669"/>
    <property type="project" value="UniProtKB-SubCell"/>
</dbReference>
<reference evidence="6" key="1">
    <citation type="submission" date="2021-05" db="EMBL/GenBank/DDBJ databases">
        <authorList>
            <person name="Alioto T."/>
            <person name="Alioto T."/>
            <person name="Gomez Garrido J."/>
        </authorList>
    </citation>
    <scope>NUCLEOTIDE SEQUENCE</scope>
</reference>
<comment type="similarity">
    <text evidence="2">Belongs to the GCF family.</text>
</comment>
<evidence type="ECO:0000259" key="5">
    <source>
        <dbReference type="Pfam" id="PF07842"/>
    </source>
</evidence>
<dbReference type="InterPro" id="IPR012890">
    <property type="entry name" value="GCFC2-like"/>
</dbReference>
<evidence type="ECO:0000256" key="4">
    <source>
        <dbReference type="SAM" id="MobiDB-lite"/>
    </source>
</evidence>
<dbReference type="PANTHER" id="PTHR12214">
    <property type="entry name" value="GC-RICH SEQUENCE DNA-BINDING FACTOR"/>
    <property type="match status" value="1"/>
</dbReference>
<dbReference type="AlphaFoldDB" id="A0A8D8XKQ5"/>
<organism evidence="6">
    <name type="scientific">Cacopsylla melanoneura</name>
    <dbReference type="NCBI Taxonomy" id="428564"/>
    <lineage>
        <taxon>Eukaryota</taxon>
        <taxon>Metazoa</taxon>
        <taxon>Ecdysozoa</taxon>
        <taxon>Arthropoda</taxon>
        <taxon>Hexapoda</taxon>
        <taxon>Insecta</taxon>
        <taxon>Pterygota</taxon>
        <taxon>Neoptera</taxon>
        <taxon>Paraneoptera</taxon>
        <taxon>Hemiptera</taxon>
        <taxon>Sternorrhyncha</taxon>
        <taxon>Psylloidea</taxon>
        <taxon>Psyllidae</taxon>
        <taxon>Psyllinae</taxon>
        <taxon>Cacopsylla</taxon>
    </lineage>
</organism>
<keyword evidence="3" id="KW-0539">Nucleus</keyword>
<dbReference type="InterPro" id="IPR022783">
    <property type="entry name" value="GCFC_dom"/>
</dbReference>
<dbReference type="GO" id="GO:0003677">
    <property type="term" value="F:DNA binding"/>
    <property type="evidence" value="ECO:0007669"/>
    <property type="project" value="InterPro"/>
</dbReference>
<evidence type="ECO:0000256" key="3">
    <source>
        <dbReference type="ARBA" id="ARBA00023242"/>
    </source>
</evidence>
<protein>
    <submittedName>
        <fullName evidence="6">PAX3- and PAX7-binding protein 1</fullName>
    </submittedName>
</protein>
<feature type="domain" description="GCF C-terminal" evidence="5">
    <location>
        <begin position="184"/>
        <end position="394"/>
    </location>
</feature>
<dbReference type="GO" id="GO:0000398">
    <property type="term" value="P:mRNA splicing, via spliceosome"/>
    <property type="evidence" value="ECO:0007669"/>
    <property type="project" value="InterPro"/>
</dbReference>
<evidence type="ECO:0000256" key="2">
    <source>
        <dbReference type="ARBA" id="ARBA00010801"/>
    </source>
</evidence>
<feature type="region of interest" description="Disordered" evidence="4">
    <location>
        <begin position="120"/>
        <end position="148"/>
    </location>
</feature>
<accession>A0A8D8XKQ5</accession>
<dbReference type="Pfam" id="PF07842">
    <property type="entry name" value="GCFC"/>
    <property type="match status" value="1"/>
</dbReference>
<feature type="compositionally biased region" description="Gly residues" evidence="4">
    <location>
        <begin position="125"/>
        <end position="134"/>
    </location>
</feature>
<evidence type="ECO:0000313" key="6">
    <source>
        <dbReference type="EMBL" id="CAG6698135.1"/>
    </source>
</evidence>
<sequence>MKYEPWSTIIQTEPKTNKKKKKNPKPTNFLIPTPSTPRPLSQQIPVLVGLEQRILALVERQAAGLIARRRQDVKDQAEEMSPANLSNKILGLGNARNLSEELTRRIAEREGRRIRRMRAREKAGEGGGGGGGQSQGQQHHIEGMSSDEEVTEAESSAFRLQRETIESDARIVFEDVNEEFSLVECVVAKFARWKKFEPDQYGDAYVSLCLCKILGPFVRFKLLFWNPLTQPLKSLEEERWYRSLLLYGLTSSETEESLVRDPDVMLLPKVVEKVILTKIEVIVKAAYNPLSTSQTVCLIGTLSKLLQDFPTLDGDCKILNCVLEATVDRLRTAVDDDVFIPIYMNDVESGRTSLFFQRQFASAIKLLGNIVRWQGLLSNDIVIQIGIDSLLNRYLILGLRTFTDPLVAAEKCKMISNVLPRSWLNSNSGISQLEMFIRQVRQITEKLKNAS</sequence>
<feature type="region of interest" description="Disordered" evidence="4">
    <location>
        <begin position="1"/>
        <end position="39"/>
    </location>
</feature>
<name>A0A8D8XKQ5_9HEMI</name>
<dbReference type="EMBL" id="HBUF01336558">
    <property type="protein sequence ID" value="CAG6698135.1"/>
    <property type="molecule type" value="Transcribed_RNA"/>
</dbReference>
<proteinExistence type="inferred from homology"/>
<comment type="subcellular location">
    <subcellularLocation>
        <location evidence="1">Nucleus</location>
    </subcellularLocation>
</comment>
<dbReference type="PANTHER" id="PTHR12214:SF0">
    <property type="entry name" value="LD29489P"/>
    <property type="match status" value="1"/>
</dbReference>